<dbReference type="SUPFAM" id="SSF81343">
    <property type="entry name" value="Fumarate reductase respiratory complex transmembrane subunits"/>
    <property type="match status" value="1"/>
</dbReference>
<evidence type="ECO:0000313" key="9">
    <source>
        <dbReference type="EMBL" id="ORY52819.1"/>
    </source>
</evidence>
<evidence type="ECO:0000256" key="1">
    <source>
        <dbReference type="ARBA" id="ARBA00004141"/>
    </source>
</evidence>
<dbReference type="Gene3D" id="1.20.1300.10">
    <property type="entry name" value="Fumarate reductase/succinate dehydrogenase, transmembrane subunit"/>
    <property type="match status" value="1"/>
</dbReference>
<dbReference type="InterPro" id="IPR014314">
    <property type="entry name" value="Succ_DH_cytb556"/>
</dbReference>
<dbReference type="InterPro" id="IPR000701">
    <property type="entry name" value="SuccDH_FuR_B_TM-su"/>
</dbReference>
<keyword evidence="10" id="KW-1185">Reference proteome</keyword>
<reference evidence="9 10" key="1">
    <citation type="submission" date="2016-07" db="EMBL/GenBank/DDBJ databases">
        <title>Pervasive Adenine N6-methylation of Active Genes in Fungi.</title>
        <authorList>
            <consortium name="DOE Joint Genome Institute"/>
            <person name="Mondo S.J."/>
            <person name="Dannebaum R.O."/>
            <person name="Kuo R.C."/>
            <person name="Labutti K."/>
            <person name="Haridas S."/>
            <person name="Kuo A."/>
            <person name="Salamov A."/>
            <person name="Ahrendt S.R."/>
            <person name="Lipzen A."/>
            <person name="Sullivan W."/>
            <person name="Andreopoulos W.B."/>
            <person name="Clum A."/>
            <person name="Lindquist E."/>
            <person name="Daum C."/>
            <person name="Ramamoorthy G.K."/>
            <person name="Gryganskyi A."/>
            <person name="Culley D."/>
            <person name="Magnuson J.K."/>
            <person name="James T.Y."/>
            <person name="O'Malley M.A."/>
            <person name="Stajich J.E."/>
            <person name="Spatafora J.W."/>
            <person name="Visel A."/>
            <person name="Grigoriev I.V."/>
        </authorList>
    </citation>
    <scope>NUCLEOTIDE SEQUENCE [LARGE SCALE GENOMIC DNA]</scope>
    <source>
        <strain evidence="9 10">62-1032</strain>
    </source>
</reference>
<dbReference type="PROSITE" id="PS01001">
    <property type="entry name" value="SDH_CYT_2"/>
    <property type="match status" value="1"/>
</dbReference>
<dbReference type="OrthoDB" id="588261at2759"/>
<evidence type="ECO:0000256" key="7">
    <source>
        <dbReference type="ARBA" id="ARBA00023136"/>
    </source>
</evidence>
<keyword evidence="5 8" id="KW-1133">Transmembrane helix</keyword>
<dbReference type="AlphaFoldDB" id="A0A1Y2D0K5"/>
<evidence type="ECO:0000256" key="4">
    <source>
        <dbReference type="ARBA" id="ARBA00022723"/>
    </source>
</evidence>
<organism evidence="9 10">
    <name type="scientific">Leucosporidium creatinivorum</name>
    <dbReference type="NCBI Taxonomy" id="106004"/>
    <lineage>
        <taxon>Eukaryota</taxon>
        <taxon>Fungi</taxon>
        <taxon>Dikarya</taxon>
        <taxon>Basidiomycota</taxon>
        <taxon>Pucciniomycotina</taxon>
        <taxon>Microbotryomycetes</taxon>
        <taxon>Leucosporidiales</taxon>
        <taxon>Leucosporidium</taxon>
    </lineage>
</organism>
<comment type="subcellular location">
    <subcellularLocation>
        <location evidence="1">Membrane</location>
        <topology evidence="1">Multi-pass membrane protein</topology>
    </subcellularLocation>
</comment>
<keyword evidence="6" id="KW-0408">Iron</keyword>
<dbReference type="GO" id="GO:0046872">
    <property type="term" value="F:metal ion binding"/>
    <property type="evidence" value="ECO:0007669"/>
    <property type="project" value="UniProtKB-KW"/>
</dbReference>
<evidence type="ECO:0000256" key="6">
    <source>
        <dbReference type="ARBA" id="ARBA00023004"/>
    </source>
</evidence>
<dbReference type="PANTHER" id="PTHR10978">
    <property type="entry name" value="SUCCINATE DEHYDROGENASE CYTOCHROME B560 SUBUNIT"/>
    <property type="match status" value="1"/>
</dbReference>
<dbReference type="GO" id="GO:0006121">
    <property type="term" value="P:mitochondrial electron transport, succinate to ubiquinone"/>
    <property type="evidence" value="ECO:0007669"/>
    <property type="project" value="TreeGrafter"/>
</dbReference>
<gene>
    <name evidence="9" type="ORF">BCR35DRAFT_310562</name>
</gene>
<dbReference type="GO" id="GO:0005739">
    <property type="term" value="C:mitochondrion"/>
    <property type="evidence" value="ECO:0007669"/>
    <property type="project" value="GOC"/>
</dbReference>
<keyword evidence="2" id="KW-0349">Heme</keyword>
<dbReference type="GO" id="GO:0016020">
    <property type="term" value="C:membrane"/>
    <property type="evidence" value="ECO:0007669"/>
    <property type="project" value="UniProtKB-SubCell"/>
</dbReference>
<dbReference type="CDD" id="cd03499">
    <property type="entry name" value="SQR_TypeC_SdhC"/>
    <property type="match status" value="1"/>
</dbReference>
<evidence type="ECO:0000256" key="3">
    <source>
        <dbReference type="ARBA" id="ARBA00022692"/>
    </source>
</evidence>
<keyword evidence="4" id="KW-0479">Metal-binding</keyword>
<sequence length="175" mass="19206">MLSRQLLSFSGRQLARKDVLGLHTSQLVRTISTKRLSPDQGTGLLDEQRSKRPSSPWHITLQPYAYTMGMSMTTRVSGAAMSVSFYAIFLSHVLGPMFGYTIDSTAMLETFHSLSDALQTAAKVLIAGPLSFHTLNGLRHLAWDRGYFMQLKSSYAAGYAVLASTVASTVALVLW</sequence>
<dbReference type="STRING" id="106004.A0A1Y2D0K5"/>
<dbReference type="GO" id="GO:0006099">
    <property type="term" value="P:tricarboxylic acid cycle"/>
    <property type="evidence" value="ECO:0007669"/>
    <property type="project" value="InterPro"/>
</dbReference>
<dbReference type="InterPro" id="IPR018495">
    <property type="entry name" value="Succ_DH_cyt_bsu_CS"/>
</dbReference>
<dbReference type="Pfam" id="PF01127">
    <property type="entry name" value="Sdh_cyt"/>
    <property type="match status" value="1"/>
</dbReference>
<accession>A0A1Y2D0K5</accession>
<dbReference type="EMBL" id="MCGR01000104">
    <property type="protein sequence ID" value="ORY52819.1"/>
    <property type="molecule type" value="Genomic_DNA"/>
</dbReference>
<evidence type="ECO:0008006" key="11">
    <source>
        <dbReference type="Google" id="ProtNLM"/>
    </source>
</evidence>
<keyword evidence="3 8" id="KW-0812">Transmembrane</keyword>
<keyword evidence="7 8" id="KW-0472">Membrane</keyword>
<dbReference type="PANTHER" id="PTHR10978:SF5">
    <property type="entry name" value="SUCCINATE DEHYDROGENASE CYTOCHROME B560 SUBUNIT, MITOCHONDRIAL"/>
    <property type="match status" value="1"/>
</dbReference>
<name>A0A1Y2D0K5_9BASI</name>
<proteinExistence type="predicted"/>
<evidence type="ECO:0000256" key="5">
    <source>
        <dbReference type="ARBA" id="ARBA00022989"/>
    </source>
</evidence>
<dbReference type="FunCoup" id="A0A1Y2D0K5">
    <property type="interactions" value="188"/>
</dbReference>
<dbReference type="InParanoid" id="A0A1Y2D0K5"/>
<dbReference type="GO" id="GO:0009055">
    <property type="term" value="F:electron transfer activity"/>
    <property type="evidence" value="ECO:0007669"/>
    <property type="project" value="InterPro"/>
</dbReference>
<feature type="transmembrane region" description="Helical" evidence="8">
    <location>
        <begin position="156"/>
        <end position="174"/>
    </location>
</feature>
<protein>
    <recommendedName>
        <fullName evidence="11">Succinate dehydrogenase cytochrome b560 subunit</fullName>
    </recommendedName>
</protein>
<evidence type="ECO:0000256" key="2">
    <source>
        <dbReference type="ARBA" id="ARBA00022617"/>
    </source>
</evidence>
<evidence type="ECO:0000256" key="8">
    <source>
        <dbReference type="SAM" id="Phobius"/>
    </source>
</evidence>
<feature type="transmembrane region" description="Helical" evidence="8">
    <location>
        <begin position="76"/>
        <end position="97"/>
    </location>
</feature>
<comment type="caution">
    <text evidence="9">The sequence shown here is derived from an EMBL/GenBank/DDBJ whole genome shotgun (WGS) entry which is preliminary data.</text>
</comment>
<evidence type="ECO:0000313" key="10">
    <source>
        <dbReference type="Proteomes" id="UP000193467"/>
    </source>
</evidence>
<dbReference type="Proteomes" id="UP000193467">
    <property type="component" value="Unassembled WGS sequence"/>
</dbReference>
<dbReference type="InterPro" id="IPR034804">
    <property type="entry name" value="SQR/QFR_C/D"/>
</dbReference>